<evidence type="ECO:0000313" key="8">
    <source>
        <dbReference type="EMBL" id="ACF12624.1"/>
    </source>
</evidence>
<dbReference type="InterPro" id="IPR000731">
    <property type="entry name" value="SSD"/>
</dbReference>
<reference evidence="8 9" key="1">
    <citation type="submission" date="2008-06" db="EMBL/GenBank/DDBJ databases">
        <title>Complete sequence of Chloroherpeton thalassium ATCC 35110.</title>
        <authorList>
            <consortium name="US DOE Joint Genome Institute"/>
            <person name="Lucas S."/>
            <person name="Copeland A."/>
            <person name="Lapidus A."/>
            <person name="Glavina del Rio T."/>
            <person name="Dalin E."/>
            <person name="Tice H."/>
            <person name="Bruce D."/>
            <person name="Goodwin L."/>
            <person name="Pitluck S."/>
            <person name="Schmutz J."/>
            <person name="Larimer F."/>
            <person name="Land M."/>
            <person name="Hauser L."/>
            <person name="Kyrpides N."/>
            <person name="Mikhailova N."/>
            <person name="Liu Z."/>
            <person name="Li T."/>
            <person name="Zhao F."/>
            <person name="Overmann J."/>
            <person name="Bryant D.A."/>
            <person name="Richardson P."/>
        </authorList>
    </citation>
    <scope>NUCLEOTIDE SEQUENCE [LARGE SCALE GENOMIC DNA]</scope>
    <source>
        <strain evidence="9">ATCC 35110 / GB-78</strain>
    </source>
</reference>
<keyword evidence="5 6" id="KW-0472">Membrane</keyword>
<keyword evidence="2" id="KW-1003">Cell membrane</keyword>
<name>B3QSY1_CHLT3</name>
<evidence type="ECO:0000259" key="7">
    <source>
        <dbReference type="PROSITE" id="PS50156"/>
    </source>
</evidence>
<dbReference type="HOGENOM" id="CLU_009099_0_0_10"/>
<feature type="transmembrane region" description="Helical" evidence="6">
    <location>
        <begin position="806"/>
        <end position="827"/>
    </location>
</feature>
<dbReference type="PANTHER" id="PTHR33406:SF13">
    <property type="entry name" value="MEMBRANE PROTEIN YDFJ"/>
    <property type="match status" value="1"/>
</dbReference>
<accession>B3QSY1</accession>
<evidence type="ECO:0000256" key="6">
    <source>
        <dbReference type="SAM" id="Phobius"/>
    </source>
</evidence>
<dbReference type="PANTHER" id="PTHR33406">
    <property type="entry name" value="MEMBRANE PROTEIN MJ1562-RELATED"/>
    <property type="match status" value="1"/>
</dbReference>
<organism evidence="8 9">
    <name type="scientific">Chloroherpeton thalassium (strain ATCC 35110 / GB-78)</name>
    <dbReference type="NCBI Taxonomy" id="517418"/>
    <lineage>
        <taxon>Bacteria</taxon>
        <taxon>Pseudomonadati</taxon>
        <taxon>Chlorobiota</taxon>
        <taxon>Chlorobiia</taxon>
        <taxon>Chlorobiales</taxon>
        <taxon>Chloroherpetonaceae</taxon>
        <taxon>Chloroherpeton</taxon>
    </lineage>
</organism>
<evidence type="ECO:0000256" key="2">
    <source>
        <dbReference type="ARBA" id="ARBA00022475"/>
    </source>
</evidence>
<dbReference type="STRING" id="517418.Ctha_0153"/>
<evidence type="ECO:0000256" key="4">
    <source>
        <dbReference type="ARBA" id="ARBA00022989"/>
    </source>
</evidence>
<keyword evidence="9" id="KW-1185">Reference proteome</keyword>
<feature type="transmembrane region" description="Helical" evidence="6">
    <location>
        <begin position="877"/>
        <end position="900"/>
    </location>
</feature>
<evidence type="ECO:0000256" key="5">
    <source>
        <dbReference type="ARBA" id="ARBA00023136"/>
    </source>
</evidence>
<keyword evidence="3 6" id="KW-0812">Transmembrane</keyword>
<feature type="transmembrane region" description="Helical" evidence="6">
    <location>
        <begin position="848"/>
        <end position="871"/>
    </location>
</feature>
<proteinExistence type="predicted"/>
<evidence type="ECO:0000256" key="3">
    <source>
        <dbReference type="ARBA" id="ARBA00022692"/>
    </source>
</evidence>
<feature type="transmembrane region" description="Helical" evidence="6">
    <location>
        <begin position="754"/>
        <end position="771"/>
    </location>
</feature>
<dbReference type="SUPFAM" id="SSF82866">
    <property type="entry name" value="Multidrug efflux transporter AcrB transmembrane domain"/>
    <property type="match status" value="2"/>
</dbReference>
<feature type="transmembrane region" description="Helical" evidence="6">
    <location>
        <begin position="471"/>
        <end position="489"/>
    </location>
</feature>
<dbReference type="Pfam" id="PF03176">
    <property type="entry name" value="MMPL"/>
    <property type="match status" value="2"/>
</dbReference>
<keyword evidence="4 6" id="KW-1133">Transmembrane helix</keyword>
<feature type="transmembrane region" description="Helical" evidence="6">
    <location>
        <begin position="309"/>
        <end position="329"/>
    </location>
</feature>
<feature type="domain" description="SSD" evidence="7">
    <location>
        <begin position="778"/>
        <end position="899"/>
    </location>
</feature>
<dbReference type="GO" id="GO:0005886">
    <property type="term" value="C:plasma membrane"/>
    <property type="evidence" value="ECO:0007669"/>
    <property type="project" value="UniProtKB-SubCell"/>
</dbReference>
<dbReference type="EMBL" id="CP001100">
    <property type="protein sequence ID" value="ACF12624.1"/>
    <property type="molecule type" value="Genomic_DNA"/>
</dbReference>
<evidence type="ECO:0000313" key="9">
    <source>
        <dbReference type="Proteomes" id="UP000001208"/>
    </source>
</evidence>
<feature type="transmembrane region" description="Helical" evidence="6">
    <location>
        <begin position="335"/>
        <end position="356"/>
    </location>
</feature>
<dbReference type="InterPro" id="IPR050545">
    <property type="entry name" value="Mycobact_MmpL"/>
</dbReference>
<dbReference type="OrthoDB" id="9809027at2"/>
<dbReference type="PROSITE" id="PS50156">
    <property type="entry name" value="SSD"/>
    <property type="match status" value="2"/>
</dbReference>
<feature type="transmembrane region" description="Helical" evidence="6">
    <location>
        <begin position="409"/>
        <end position="434"/>
    </location>
</feature>
<dbReference type="RefSeq" id="WP_012498708.1">
    <property type="nucleotide sequence ID" value="NC_011026.1"/>
</dbReference>
<dbReference type="KEGG" id="cts:Ctha_0153"/>
<sequence length="906" mass="101050">MREKMLRKFAKMHAKNPWLWLGATLILTLLFAYFASNLRTTMRWADLLPEKDPRTIEYNEIVNEFTAASSIVVLVQGEEARIKAFADFLAPKLKTLIDSADGKPFVKRVDYKQEVDFVRNHGLMLIKSDYLKNTQDIFKNPNLQPFLTNLNNSLEKEYVGKSEAISGREKEDRAVMFLDGIDFFVRSLQQAISNECLATGNVSDAVDRILLGDPYFMSYDKKVLILNVIPTFTAVDMEKVMRGVGAVQAALDEAKKSYPDVKAGLTGMLPLSHDEMVYSEESLGYTTVIALVAIFFMLAFALRMWSAPALAILNLMIGIVWAMGMAALLVGELNIFTSMMAVILLGLGIDFSIHLISTLSEFRSLRHTIEDAMVETFLKSGKGIITGGLTTFAAFFTLIISSSRGMKEMGLVTAFGLLMILIATFMFLPSLLVLRERRLEKAFLQKKKEIKRQDVSFKQFGNFSGWLGRKYGFTLTAVVLVTFALGFYAQKITFDQNYMNMEPEHLASVALQDTVLKKFDLSMDFAMILANSPDEVRQQADAVKKRSTVAMTDDISAYLPAPDEQRARAEIIKKIKSEIVASQAKPELINQEFEDFIGELERLEMNIMEMQDLAYLGGQDKVDRKCASLVGNPNDKQAKSILASLVHLIKEKPEHAHVALDAYQAEFAPYFKSTALQMATISPIELNTLPESILDRYANASRDKFLLTVFPNQSVWADMSYLDCFTQDLQTVSTKVTGMPIVFMTLIEVIGKDGKNAVLLTLFVVFLLLWVDFQNPLFALIAMIPLTVGMIWMIGLMVIFGMELTVINVMALPMIVGIGIDDGVHVLHRWQSEGQGKLSLIYAGTGKAILLTSLTTMLAFGSLMFSVWPGFASLGNAMSVGVGACFLTTTVILPGILGLFEQRKHR</sequence>
<dbReference type="Proteomes" id="UP000001208">
    <property type="component" value="Chromosome"/>
</dbReference>
<feature type="transmembrane region" description="Helical" evidence="6">
    <location>
        <begin position="283"/>
        <end position="302"/>
    </location>
</feature>
<feature type="transmembrane region" description="Helical" evidence="6">
    <location>
        <begin position="383"/>
        <end position="403"/>
    </location>
</feature>
<dbReference type="AlphaFoldDB" id="B3QSY1"/>
<gene>
    <name evidence="8" type="ordered locus">Ctha_0153</name>
</gene>
<protein>
    <submittedName>
        <fullName evidence="8">Exporter of the RND superfamily protein-like protein</fullName>
    </submittedName>
</protein>
<dbReference type="InterPro" id="IPR004869">
    <property type="entry name" value="MMPL_dom"/>
</dbReference>
<dbReference type="eggNOG" id="COG1033">
    <property type="taxonomic scope" value="Bacteria"/>
</dbReference>
<evidence type="ECO:0000256" key="1">
    <source>
        <dbReference type="ARBA" id="ARBA00004651"/>
    </source>
</evidence>
<feature type="transmembrane region" description="Helical" evidence="6">
    <location>
        <begin position="778"/>
        <end position="800"/>
    </location>
</feature>
<comment type="subcellular location">
    <subcellularLocation>
        <location evidence="1">Cell membrane</location>
        <topology evidence="1">Multi-pass membrane protein</topology>
    </subcellularLocation>
</comment>
<dbReference type="Gene3D" id="1.20.1640.10">
    <property type="entry name" value="Multidrug efflux transporter AcrB transmembrane domain"/>
    <property type="match status" value="2"/>
</dbReference>
<feature type="domain" description="SSD" evidence="7">
    <location>
        <begin position="311"/>
        <end position="434"/>
    </location>
</feature>